<keyword evidence="11 20" id="KW-0547">Nucleotide-binding</keyword>
<dbReference type="GO" id="GO:0005739">
    <property type="term" value="C:mitochondrion"/>
    <property type="evidence" value="ECO:0007669"/>
    <property type="project" value="UniProtKB-SubCell"/>
</dbReference>
<evidence type="ECO:0000313" key="23">
    <source>
        <dbReference type="Proteomes" id="UP000694556"/>
    </source>
</evidence>
<evidence type="ECO:0000256" key="4">
    <source>
        <dbReference type="ARBA" id="ARBA00012665"/>
    </source>
</evidence>
<evidence type="ECO:0000256" key="21">
    <source>
        <dbReference type="SAM" id="MobiDB-lite"/>
    </source>
</evidence>
<comment type="similarity">
    <text evidence="3 20">Belongs to the IPP transferase family.</text>
</comment>
<dbReference type="PANTHER" id="PTHR11088:SF89">
    <property type="entry name" value="TRNA DIMETHYLALLYLTRANSFERASE"/>
    <property type="match status" value="1"/>
</dbReference>
<keyword evidence="6" id="KW-0963">Cytoplasm</keyword>
<keyword evidence="15" id="KW-0809">Transit peptide</keyword>
<keyword evidence="23" id="KW-1185">Reference proteome</keyword>
<dbReference type="NCBIfam" id="TIGR00174">
    <property type="entry name" value="miaA"/>
    <property type="match status" value="1"/>
</dbReference>
<dbReference type="FunFam" id="1.10.20.140:FF:000002">
    <property type="entry name" value="tRNA dimethylallyltransferase, mitochondrial"/>
    <property type="match status" value="1"/>
</dbReference>
<organism evidence="22 23">
    <name type="scientific">Cairina moschata</name>
    <name type="common">Muscovy duck</name>
    <dbReference type="NCBI Taxonomy" id="8855"/>
    <lineage>
        <taxon>Eukaryota</taxon>
        <taxon>Metazoa</taxon>
        <taxon>Chordata</taxon>
        <taxon>Craniata</taxon>
        <taxon>Vertebrata</taxon>
        <taxon>Euteleostomi</taxon>
        <taxon>Archelosauria</taxon>
        <taxon>Archosauria</taxon>
        <taxon>Dinosauria</taxon>
        <taxon>Saurischia</taxon>
        <taxon>Theropoda</taxon>
        <taxon>Coelurosauria</taxon>
        <taxon>Aves</taxon>
        <taxon>Neognathae</taxon>
        <taxon>Galloanserae</taxon>
        <taxon>Anseriformes</taxon>
        <taxon>Anatidae</taxon>
        <taxon>Anatinae</taxon>
        <taxon>Cairina</taxon>
    </lineage>
</organism>
<dbReference type="GO" id="GO:0052381">
    <property type="term" value="F:tRNA dimethylallyltransferase activity"/>
    <property type="evidence" value="ECO:0007669"/>
    <property type="project" value="UniProtKB-EC"/>
</dbReference>
<keyword evidence="16" id="KW-0496">Mitochondrion</keyword>
<dbReference type="InterPro" id="IPR036236">
    <property type="entry name" value="Znf_C2H2_sf"/>
</dbReference>
<reference evidence="22" key="3">
    <citation type="submission" date="2025-09" db="UniProtKB">
        <authorList>
            <consortium name="Ensembl"/>
        </authorList>
    </citation>
    <scope>IDENTIFICATION</scope>
</reference>
<dbReference type="Pfam" id="PF01715">
    <property type="entry name" value="IPPT"/>
    <property type="match status" value="1"/>
</dbReference>
<evidence type="ECO:0000256" key="8">
    <source>
        <dbReference type="ARBA" id="ARBA00022679"/>
    </source>
</evidence>
<dbReference type="SUPFAM" id="SSF57667">
    <property type="entry name" value="beta-beta-alpha zinc fingers"/>
    <property type="match status" value="1"/>
</dbReference>
<evidence type="ECO:0000256" key="17">
    <source>
        <dbReference type="ARBA" id="ARBA00030893"/>
    </source>
</evidence>
<evidence type="ECO:0000256" key="5">
    <source>
        <dbReference type="ARBA" id="ARBA00017477"/>
    </source>
</evidence>
<comment type="function">
    <text evidence="19">Catalyzes the transfer of a dimethylallyl group onto the adenine at position 37 of both cytosolic and mitochondrial tRNAs, leading to the formation of N6-(dimethylallyl)adenosine (i6A37). Mediates modification of a limited subset of tRNAs: tRNA(Ser)(AGA), tRNA(Ser)(CGA), tRNA(Ser)(UGA), as well as partial modification of the selenocysteine tRNA(Ser)(UCA). TRIT1 is therefore required for selenoprotein expression.</text>
</comment>
<evidence type="ECO:0000256" key="7">
    <source>
        <dbReference type="ARBA" id="ARBA00022553"/>
    </source>
</evidence>
<dbReference type="Proteomes" id="UP000694556">
    <property type="component" value="Chromosome 24"/>
</dbReference>
<comment type="subcellular location">
    <subcellularLocation>
        <location evidence="2">Cytoplasm</location>
    </subcellularLocation>
    <subcellularLocation>
        <location evidence="1">Mitochondrion</location>
    </subcellularLocation>
</comment>
<dbReference type="InterPro" id="IPR027417">
    <property type="entry name" value="P-loop_NTPase"/>
</dbReference>
<keyword evidence="12" id="KW-0863">Zinc-finger</keyword>
<evidence type="ECO:0000256" key="13">
    <source>
        <dbReference type="ARBA" id="ARBA00022833"/>
    </source>
</evidence>
<keyword evidence="10" id="KW-0479">Metal-binding</keyword>
<sequence length="724" mass="79880">MLGELGCWESWGAGVLAQLDQEGTKPKLVGFKGFGSGFWCLPETWAGWAGDGQAAGSPGVCWHGAASWAFPACSQPLEPAGCLQGRKRSISLPSRSPLTSCPWGSLSPGQSRLRWERQGGSGRRLSRPSSWDGCEQGSGFPAPVTPAHPSHCSLPPAPVTSASPWPSAGDRGWQQVGAALQLGAWPGGRSRAGGLCGTRTQRWVTGSSLPQVYKGLDIITNKVSPQEQQLCRHHMISFVDPLVSNYTVVDFRDRAVALIEDIFARDKIPIVVGGTNYYIESLLWKVLVSTKEKASSAPSLAPDRKEELEQLDVVELHRRLSRVDPEMAAKLHPHDKRKVARSLQVFEETGIPHSEILHRQQEEEGGGPLGGPLKYPNSCILWLHADQAALDRRLEQRVDDMLAAGLLEELRDFHRRYNQQKVAENRQDYQHGIFQSIGFKEFHEYLVSEGSCSPETSALLLQRGIQALKQVTKRYARRQNKWVRNRFLRRPGPNVPPVYGLEVSDHLRWEEDVLKPALEIVESFIQGRQPLAEPVKMEFDVNEDKRRHRVCELCHRVIIGDREWAAHTRSKSHLHHLKKSRKLEAASRAAGGDAEGTETSGEERSVPGPRAWSRDGEEAPGPGWAQPERAETPRGDEADLFAIHTDSSACARGLSPALEQVTARDVAWNQAAVSCRDEMPEGLGARPHSLLRRLPSPGGIVEAALSEGGNYPAWCLSALSPRCC</sequence>
<feature type="compositionally biased region" description="Basic residues" evidence="21">
    <location>
        <begin position="569"/>
        <end position="581"/>
    </location>
</feature>
<reference evidence="22" key="1">
    <citation type="submission" date="2018-09" db="EMBL/GenBank/DDBJ databases">
        <title>Common duck and Muscovy duck high density SNP chip.</title>
        <authorList>
            <person name="Vignal A."/>
            <person name="Thebault N."/>
            <person name="Warren W.C."/>
        </authorList>
    </citation>
    <scope>NUCLEOTIDE SEQUENCE [LARGE SCALE GENOMIC DNA]</scope>
</reference>
<proteinExistence type="inferred from homology"/>
<dbReference type="InterPro" id="IPR039657">
    <property type="entry name" value="Dimethylallyltransferase"/>
</dbReference>
<evidence type="ECO:0000256" key="1">
    <source>
        <dbReference type="ARBA" id="ARBA00004173"/>
    </source>
</evidence>
<reference evidence="22" key="2">
    <citation type="submission" date="2025-08" db="UniProtKB">
        <authorList>
            <consortium name="Ensembl"/>
        </authorList>
    </citation>
    <scope>IDENTIFICATION</scope>
</reference>
<evidence type="ECO:0000256" key="19">
    <source>
        <dbReference type="ARBA" id="ARBA00057810"/>
    </source>
</evidence>
<keyword evidence="13" id="KW-0862">Zinc</keyword>
<evidence type="ECO:0000256" key="11">
    <source>
        <dbReference type="ARBA" id="ARBA00022741"/>
    </source>
</evidence>
<accession>A0A8C3CV08</accession>
<keyword evidence="7" id="KW-0597">Phosphoprotein</keyword>
<dbReference type="Gene3D" id="3.40.50.300">
    <property type="entry name" value="P-loop containing nucleotide triphosphate hydrolases"/>
    <property type="match status" value="1"/>
</dbReference>
<keyword evidence="8 20" id="KW-0808">Transferase</keyword>
<dbReference type="Ensembl" id="ENSCMMT00000028258.1">
    <property type="protein sequence ID" value="ENSCMMP00000025832.1"/>
    <property type="gene ID" value="ENSCMMG00000015968.1"/>
</dbReference>
<protein>
    <recommendedName>
        <fullName evidence="5">tRNA dimethylallyltransferase</fullName>
        <ecNumber evidence="4">2.5.1.75</ecNumber>
    </recommendedName>
    <alternativeName>
        <fullName evidence="17">Isopentenyl-diphosphate:tRNA isopentenyltransferase</fullName>
    </alternativeName>
</protein>
<dbReference type="AlphaFoldDB" id="A0A8C3CV08"/>
<evidence type="ECO:0000256" key="2">
    <source>
        <dbReference type="ARBA" id="ARBA00004496"/>
    </source>
</evidence>
<dbReference type="Gene3D" id="1.10.20.140">
    <property type="match status" value="1"/>
</dbReference>
<feature type="region of interest" description="Disordered" evidence="21">
    <location>
        <begin position="94"/>
        <end position="170"/>
    </location>
</feature>
<comment type="catalytic activity">
    <reaction evidence="18">
        <text>adenosine(37) in tRNA + dimethylallyl diphosphate = N(6)-dimethylallyladenosine(37) in tRNA + diphosphate</text>
        <dbReference type="Rhea" id="RHEA:26482"/>
        <dbReference type="Rhea" id="RHEA-COMP:10162"/>
        <dbReference type="Rhea" id="RHEA-COMP:10375"/>
        <dbReference type="ChEBI" id="CHEBI:33019"/>
        <dbReference type="ChEBI" id="CHEBI:57623"/>
        <dbReference type="ChEBI" id="CHEBI:74411"/>
        <dbReference type="ChEBI" id="CHEBI:74415"/>
        <dbReference type="EC" id="2.5.1.75"/>
    </reaction>
</comment>
<evidence type="ECO:0000256" key="10">
    <source>
        <dbReference type="ARBA" id="ARBA00022723"/>
    </source>
</evidence>
<feature type="region of interest" description="Disordered" evidence="21">
    <location>
        <begin position="569"/>
        <end position="633"/>
    </location>
</feature>
<evidence type="ECO:0000256" key="15">
    <source>
        <dbReference type="ARBA" id="ARBA00022946"/>
    </source>
</evidence>
<dbReference type="EC" id="2.5.1.75" evidence="4"/>
<evidence type="ECO:0000256" key="12">
    <source>
        <dbReference type="ARBA" id="ARBA00022771"/>
    </source>
</evidence>
<dbReference type="HAMAP" id="MF_00185">
    <property type="entry name" value="IPP_trans"/>
    <property type="match status" value="1"/>
</dbReference>
<evidence type="ECO:0000313" key="22">
    <source>
        <dbReference type="Ensembl" id="ENSCMMP00000025832.1"/>
    </source>
</evidence>
<name>A0A8C3CV08_CAIMO</name>
<evidence type="ECO:0000256" key="20">
    <source>
        <dbReference type="RuleBase" id="RU003785"/>
    </source>
</evidence>
<evidence type="ECO:0000256" key="9">
    <source>
        <dbReference type="ARBA" id="ARBA00022694"/>
    </source>
</evidence>
<dbReference type="InterPro" id="IPR018022">
    <property type="entry name" value="IPT"/>
</dbReference>
<dbReference type="GO" id="GO:0006400">
    <property type="term" value="P:tRNA modification"/>
    <property type="evidence" value="ECO:0007669"/>
    <property type="project" value="TreeGrafter"/>
</dbReference>
<evidence type="ECO:0000256" key="18">
    <source>
        <dbReference type="ARBA" id="ARBA00049563"/>
    </source>
</evidence>
<evidence type="ECO:0000256" key="3">
    <source>
        <dbReference type="ARBA" id="ARBA00005842"/>
    </source>
</evidence>
<keyword evidence="9" id="KW-0819">tRNA processing</keyword>
<dbReference type="GO" id="GO:0005524">
    <property type="term" value="F:ATP binding"/>
    <property type="evidence" value="ECO:0007669"/>
    <property type="project" value="UniProtKB-KW"/>
</dbReference>
<evidence type="ECO:0000256" key="14">
    <source>
        <dbReference type="ARBA" id="ARBA00022840"/>
    </source>
</evidence>
<evidence type="ECO:0000256" key="16">
    <source>
        <dbReference type="ARBA" id="ARBA00023128"/>
    </source>
</evidence>
<keyword evidence="14 20" id="KW-0067">ATP-binding</keyword>
<evidence type="ECO:0000256" key="6">
    <source>
        <dbReference type="ARBA" id="ARBA00022490"/>
    </source>
</evidence>
<dbReference type="GO" id="GO:0008270">
    <property type="term" value="F:zinc ion binding"/>
    <property type="evidence" value="ECO:0007669"/>
    <property type="project" value="UniProtKB-KW"/>
</dbReference>
<dbReference type="PANTHER" id="PTHR11088">
    <property type="entry name" value="TRNA DIMETHYLALLYLTRANSFERASE"/>
    <property type="match status" value="1"/>
</dbReference>